<gene>
    <name evidence="1" type="ORF">KI810_06580</name>
</gene>
<name>A0ABS5SBG9_9BACT</name>
<comment type="caution">
    <text evidence="1">The sequence shown here is derived from an EMBL/GenBank/DDBJ whole genome shotgun (WGS) entry which is preliminary data.</text>
</comment>
<evidence type="ECO:0000313" key="1">
    <source>
        <dbReference type="EMBL" id="MBT0652714.1"/>
    </source>
</evidence>
<dbReference type="EMBL" id="JAHCVK010000001">
    <property type="protein sequence ID" value="MBT0652714.1"/>
    <property type="molecule type" value="Genomic_DNA"/>
</dbReference>
<accession>A0ABS5SBG9</accession>
<evidence type="ECO:0000313" key="2">
    <source>
        <dbReference type="Proteomes" id="UP000756860"/>
    </source>
</evidence>
<reference evidence="1 2" key="1">
    <citation type="submission" date="2021-05" db="EMBL/GenBank/DDBJ databases">
        <title>The draft genome of Geobacter luticola JCM 17780.</title>
        <authorList>
            <person name="Xu Z."/>
            <person name="Masuda Y."/>
            <person name="Itoh H."/>
            <person name="Senoo K."/>
        </authorList>
    </citation>
    <scope>NUCLEOTIDE SEQUENCE [LARGE SCALE GENOMIC DNA]</scope>
    <source>
        <strain evidence="1 2">JCM 17780</strain>
    </source>
</reference>
<dbReference type="RefSeq" id="WP_214174633.1">
    <property type="nucleotide sequence ID" value="NZ_JAHCVK010000001.1"/>
</dbReference>
<sequence>MKSAWKIITCLLLTVSVCHGEGITRKINHKTEARYDGGYNLTLGGTIQSLMPITAEGFFPKSPINYKIILKGKGKEWSYRNQPGYFYSFPEDIDAKPQSWDVGYAWVDKNRETIYLNFYWVKSPDSLTESEINGAYKVKP</sequence>
<keyword evidence="2" id="KW-1185">Reference proteome</keyword>
<proteinExistence type="predicted"/>
<protein>
    <submittedName>
        <fullName evidence="1">Uncharacterized protein</fullName>
    </submittedName>
</protein>
<organism evidence="1 2">
    <name type="scientific">Geomobilimonas luticola</name>
    <dbReference type="NCBI Taxonomy" id="1114878"/>
    <lineage>
        <taxon>Bacteria</taxon>
        <taxon>Pseudomonadati</taxon>
        <taxon>Thermodesulfobacteriota</taxon>
        <taxon>Desulfuromonadia</taxon>
        <taxon>Geobacterales</taxon>
        <taxon>Geobacteraceae</taxon>
        <taxon>Geomobilimonas</taxon>
    </lineage>
</organism>
<dbReference type="Proteomes" id="UP000756860">
    <property type="component" value="Unassembled WGS sequence"/>
</dbReference>